<gene>
    <name evidence="6" type="ORF">ABB37_05575</name>
</gene>
<evidence type="ECO:0000313" key="6">
    <source>
        <dbReference type="EMBL" id="KPA79040.1"/>
    </source>
</evidence>
<evidence type="ECO:0000256" key="4">
    <source>
        <dbReference type="ARBA" id="ARBA00023136"/>
    </source>
</evidence>
<feature type="transmembrane region" description="Helical" evidence="5">
    <location>
        <begin position="180"/>
        <end position="201"/>
    </location>
</feature>
<feature type="transmembrane region" description="Helical" evidence="5">
    <location>
        <begin position="274"/>
        <end position="296"/>
    </location>
</feature>
<dbReference type="AlphaFoldDB" id="A0A0M9FZ06"/>
<keyword evidence="2 5" id="KW-0812">Transmembrane</keyword>
<keyword evidence="7" id="KW-1185">Reference proteome</keyword>
<dbReference type="GO" id="GO:0000139">
    <property type="term" value="C:Golgi membrane"/>
    <property type="evidence" value="ECO:0007669"/>
    <property type="project" value="InterPro"/>
</dbReference>
<feature type="transmembrane region" description="Helical" evidence="5">
    <location>
        <begin position="235"/>
        <end position="254"/>
    </location>
</feature>
<dbReference type="OrthoDB" id="408493at2759"/>
<dbReference type="PANTHER" id="PTHR10231">
    <property type="entry name" value="NUCLEOTIDE-SUGAR TRANSMEMBRANE TRANSPORTER"/>
    <property type="match status" value="1"/>
</dbReference>
<dbReference type="Pfam" id="PF04142">
    <property type="entry name" value="Nuc_sug_transp"/>
    <property type="match status" value="1"/>
</dbReference>
<feature type="transmembrane region" description="Helical" evidence="5">
    <location>
        <begin position="344"/>
        <end position="372"/>
    </location>
</feature>
<proteinExistence type="predicted"/>
<keyword evidence="4 5" id="KW-0472">Membrane</keyword>
<dbReference type="GeneID" id="26905865"/>
<evidence type="ECO:0000256" key="5">
    <source>
        <dbReference type="SAM" id="Phobius"/>
    </source>
</evidence>
<reference evidence="6 7" key="1">
    <citation type="submission" date="2015-07" db="EMBL/GenBank/DDBJ databases">
        <title>High-quality genome of monoxenous trypanosomatid Leptomonas pyrrhocoris.</title>
        <authorList>
            <person name="Flegontov P."/>
            <person name="Butenko A."/>
            <person name="Firsov S."/>
            <person name="Vlcek C."/>
            <person name="Logacheva M.D."/>
            <person name="Field M."/>
            <person name="Filatov D."/>
            <person name="Flegontova O."/>
            <person name="Gerasimov E."/>
            <person name="Jackson A.P."/>
            <person name="Kelly S."/>
            <person name="Opperdoes F."/>
            <person name="O'Reilly A."/>
            <person name="Votypka J."/>
            <person name="Yurchenko V."/>
            <person name="Lukes J."/>
        </authorList>
    </citation>
    <scope>NUCLEOTIDE SEQUENCE [LARGE SCALE GENOMIC DNA]</scope>
    <source>
        <strain evidence="6">H10</strain>
    </source>
</reference>
<name>A0A0M9FZ06_LEPPY</name>
<evidence type="ECO:0000256" key="1">
    <source>
        <dbReference type="ARBA" id="ARBA00004141"/>
    </source>
</evidence>
<evidence type="ECO:0000256" key="3">
    <source>
        <dbReference type="ARBA" id="ARBA00022989"/>
    </source>
</evidence>
<feature type="transmembrane region" description="Helical" evidence="5">
    <location>
        <begin position="12"/>
        <end position="37"/>
    </location>
</feature>
<feature type="transmembrane region" description="Helical" evidence="5">
    <location>
        <begin position="303"/>
        <end position="324"/>
    </location>
</feature>
<feature type="transmembrane region" description="Helical" evidence="5">
    <location>
        <begin position="207"/>
        <end position="228"/>
    </location>
</feature>
<dbReference type="OMA" id="YVREHAI"/>
<dbReference type="InterPro" id="IPR037185">
    <property type="entry name" value="EmrE-like"/>
</dbReference>
<dbReference type="EMBL" id="LGTL01000011">
    <property type="protein sequence ID" value="KPA79040.1"/>
    <property type="molecule type" value="Genomic_DNA"/>
</dbReference>
<dbReference type="RefSeq" id="XP_015657479.1">
    <property type="nucleotide sequence ID" value="XM_015803654.1"/>
</dbReference>
<dbReference type="NCBIfam" id="TIGR00803">
    <property type="entry name" value="nst"/>
    <property type="match status" value="1"/>
</dbReference>
<protein>
    <submittedName>
        <fullName evidence="6">Putative CMP-sialic acid transporter</fullName>
    </submittedName>
</protein>
<comment type="subcellular location">
    <subcellularLocation>
        <location evidence="1">Membrane</location>
        <topology evidence="1">Multi-pass membrane protein</topology>
    </subcellularLocation>
</comment>
<comment type="caution">
    <text evidence="6">The sequence shown here is derived from an EMBL/GenBank/DDBJ whole genome shotgun (WGS) entry which is preliminary data.</text>
</comment>
<feature type="transmembrane region" description="Helical" evidence="5">
    <location>
        <begin position="407"/>
        <end position="425"/>
    </location>
</feature>
<dbReference type="InterPro" id="IPR007271">
    <property type="entry name" value="Nuc_sug_transpt"/>
</dbReference>
<dbReference type="Proteomes" id="UP000037923">
    <property type="component" value="Unassembled WGS sequence"/>
</dbReference>
<dbReference type="SUPFAM" id="SSF103481">
    <property type="entry name" value="Multidrug resistance efflux transporter EmrE"/>
    <property type="match status" value="1"/>
</dbReference>
<dbReference type="VEuPathDB" id="TriTrypDB:LpyrH10_11_0400"/>
<dbReference type="GO" id="GO:0015165">
    <property type="term" value="F:pyrimidine nucleotide-sugar transmembrane transporter activity"/>
    <property type="evidence" value="ECO:0007669"/>
    <property type="project" value="InterPro"/>
</dbReference>
<evidence type="ECO:0000313" key="7">
    <source>
        <dbReference type="Proteomes" id="UP000037923"/>
    </source>
</evidence>
<keyword evidence="3 5" id="KW-1133">Transmembrane helix</keyword>
<sequence>MVLSSKLGVARVFCSFNVISLALLAFQNAGYIVLMGYAQQLQDMRRTAGEPPVKRLVSTHFLATTEFAKLCMSIVWCMVDVLLEMRVVELEVLLDDVDVDADQCPEDKNAIFFEGVDAAEGMRNPVSSTNPVAAFPASPSKPVVYDDYLRCRLFAHPTFSAQFVSRMRHAVGLDGNYKEALLMVVPAVLYTIQGLLLILALQHLDPTVFQILYQVRILFLAMMMRVVLDFRVSPVRWAVLMALTVGIILAQLSMQRLDKEEETEQTHRSWSIEGTLAALAGALLSSFTGVFTEYVYKKRGNHFALSARSIHLAFFSLVYFSFVFARDIWTADEKSDMSSGLGGFFATFFDGFTGLVWFLVVLQAMGGILVALVVRYCDNIVKSFSTAFAIVLSGTASVFLFNLPLEPMFLLGSFLVISSITVYSVKR</sequence>
<evidence type="ECO:0000256" key="2">
    <source>
        <dbReference type="ARBA" id="ARBA00022692"/>
    </source>
</evidence>
<organism evidence="6 7">
    <name type="scientific">Leptomonas pyrrhocoris</name>
    <name type="common">Firebug parasite</name>
    <dbReference type="NCBI Taxonomy" id="157538"/>
    <lineage>
        <taxon>Eukaryota</taxon>
        <taxon>Discoba</taxon>
        <taxon>Euglenozoa</taxon>
        <taxon>Kinetoplastea</taxon>
        <taxon>Metakinetoplastina</taxon>
        <taxon>Trypanosomatida</taxon>
        <taxon>Trypanosomatidae</taxon>
        <taxon>Leishmaniinae</taxon>
        <taxon>Leptomonas</taxon>
    </lineage>
</organism>
<accession>A0A0M9FZ06</accession>
<feature type="transmembrane region" description="Helical" evidence="5">
    <location>
        <begin position="384"/>
        <end position="401"/>
    </location>
</feature>